<keyword evidence="1" id="KW-0472">Membrane</keyword>
<evidence type="ECO:0000256" key="1">
    <source>
        <dbReference type="SAM" id="Phobius"/>
    </source>
</evidence>
<feature type="transmembrane region" description="Helical" evidence="1">
    <location>
        <begin position="214"/>
        <end position="229"/>
    </location>
</feature>
<evidence type="ECO:0000313" key="2">
    <source>
        <dbReference type="EMBL" id="EGY77618.1"/>
    </source>
</evidence>
<feature type="transmembrane region" description="Helical" evidence="1">
    <location>
        <begin position="28"/>
        <end position="46"/>
    </location>
</feature>
<feature type="transmembrane region" description="Helical" evidence="1">
    <location>
        <begin position="151"/>
        <end position="168"/>
    </location>
</feature>
<dbReference type="PATRIC" id="fig|997355.3.peg.1143"/>
<reference evidence="2 3" key="1">
    <citation type="submission" date="2011-06" db="EMBL/GenBank/DDBJ databases">
        <authorList>
            <person name="Muzny D."/>
            <person name="Qin X."/>
            <person name="Deng J."/>
            <person name="Jiang H."/>
            <person name="Liu Y."/>
            <person name="Qu J."/>
            <person name="Song X.-Z."/>
            <person name="Zhang L."/>
            <person name="Thornton R."/>
            <person name="Coyle M."/>
            <person name="Francisco L."/>
            <person name="Jackson L."/>
            <person name="Javaid M."/>
            <person name="Korchina V."/>
            <person name="Kovar C."/>
            <person name="Mata R."/>
            <person name="Mathew T."/>
            <person name="Ngo R."/>
            <person name="Nguyen L."/>
            <person name="Nguyen N."/>
            <person name="Okwuonu G."/>
            <person name="Ongeri F."/>
            <person name="Pham C."/>
            <person name="Simmons D."/>
            <person name="Wilczek-Boney K."/>
            <person name="Hale W."/>
            <person name="Jakkamsetti A."/>
            <person name="Pham P."/>
            <person name="Ruth R."/>
            <person name="San Lucas F."/>
            <person name="Warren J."/>
            <person name="Zhang J."/>
            <person name="Zhao Z."/>
            <person name="Zhou C."/>
            <person name="Zhu D."/>
            <person name="Lee S."/>
            <person name="Bess C."/>
            <person name="Blankenburg K."/>
            <person name="Forbes L."/>
            <person name="Fu Q."/>
            <person name="Gubbala S."/>
            <person name="Hirani K."/>
            <person name="Jayaseelan J.C."/>
            <person name="Lara F."/>
            <person name="Munidasa M."/>
            <person name="Palculict T."/>
            <person name="Patil S."/>
            <person name="Pu L.-L."/>
            <person name="Saada N."/>
            <person name="Tang L."/>
            <person name="Weissenberger G."/>
            <person name="Zhu Y."/>
            <person name="Hemphill L."/>
            <person name="Shang Y."/>
            <person name="Youmans B."/>
            <person name="Ayvaz T."/>
            <person name="Ross M."/>
            <person name="Santibanez J."/>
            <person name="Aqrawi P."/>
            <person name="Gross S."/>
            <person name="Joshi V."/>
            <person name="Fowler G."/>
            <person name="Nazareth L."/>
            <person name="Reid J."/>
            <person name="Worley K."/>
            <person name="Petrosino J."/>
            <person name="Highlander S."/>
            <person name="Gibbs R."/>
        </authorList>
    </citation>
    <scope>NUCLEOTIDE SEQUENCE [LARGE SCALE GENOMIC DNA]</scope>
    <source>
        <strain evidence="2 3">ATCC 25577</strain>
    </source>
</reference>
<protein>
    <submittedName>
        <fullName evidence="2">Uncharacterized protein</fullName>
    </submittedName>
</protein>
<keyword evidence="1" id="KW-0812">Transmembrane</keyword>
<feature type="transmembrane region" description="Helical" evidence="1">
    <location>
        <begin position="124"/>
        <end position="144"/>
    </location>
</feature>
<organism evidence="2 3">
    <name type="scientific">Cutibacterium avidum ATCC 25577</name>
    <dbReference type="NCBI Taxonomy" id="997355"/>
    <lineage>
        <taxon>Bacteria</taxon>
        <taxon>Bacillati</taxon>
        <taxon>Actinomycetota</taxon>
        <taxon>Actinomycetes</taxon>
        <taxon>Propionibacteriales</taxon>
        <taxon>Propionibacteriaceae</taxon>
        <taxon>Cutibacterium</taxon>
    </lineage>
</organism>
<keyword evidence="3" id="KW-1185">Reference proteome</keyword>
<dbReference type="Proteomes" id="UP000005332">
    <property type="component" value="Unassembled WGS sequence"/>
</dbReference>
<feature type="transmembrane region" description="Helical" evidence="1">
    <location>
        <begin position="297"/>
        <end position="316"/>
    </location>
</feature>
<feature type="transmembrane region" description="Helical" evidence="1">
    <location>
        <begin position="258"/>
        <end position="277"/>
    </location>
</feature>
<accession>G4CXA4</accession>
<keyword evidence="1" id="KW-1133">Transmembrane helix</keyword>
<sequence>MVGLAILHRGVGQLRLVYARKVWTLPTLEKIVVIGVVVALFAMQLIDTRHGLWTPWTVSIQLVGCAVVTMCLAPAAWRRRHSMSRTGWIFIAEITTIMIWSLISAMVAPKAVVWRTTVPRIHQVMPAVTALVTLMAAVTTVLVLSRHARRLATLGGSAAVLLGALVDWPVQASIHRSPRLASAMGGSAVVHVAILLAAGVFFDASRMARTRPRQLALAMVGCLAVGMTIATGSRAALIVLFIFGAWALAAWGRHHPRIAGGVAAAAAVMLVALVIRVPALQRLATWTSPARLHAASVGWDAVSSSWTYLLLGVGSGRVFPWYSIEDKFIAAPGAGIIGTPFGVALNSAHSVFVAVLTELGVLMFLVLCASVVLVWANAWHDVRRRSTWAVTSMVLAATTAAWVFDTYLLKNFAVSTWWWLIAGCVLASHGCDGERVGPVAASLESPGTVES</sequence>
<feature type="transmembrane region" description="Helical" evidence="1">
    <location>
        <begin position="351"/>
        <end position="376"/>
    </location>
</feature>
<dbReference type="EMBL" id="AGBA01000013">
    <property type="protein sequence ID" value="EGY77618.1"/>
    <property type="molecule type" value="Genomic_DNA"/>
</dbReference>
<gene>
    <name evidence="2" type="ORF">HMPREF9153_1161</name>
</gene>
<comment type="caution">
    <text evidence="2">The sequence shown here is derived from an EMBL/GenBank/DDBJ whole genome shotgun (WGS) entry which is preliminary data.</text>
</comment>
<dbReference type="AlphaFoldDB" id="G4CXA4"/>
<name>G4CXA4_9ACTN</name>
<feature type="transmembrane region" description="Helical" evidence="1">
    <location>
        <begin position="180"/>
        <end position="202"/>
    </location>
</feature>
<feature type="transmembrane region" description="Helical" evidence="1">
    <location>
        <begin position="58"/>
        <end position="77"/>
    </location>
</feature>
<feature type="transmembrane region" description="Helical" evidence="1">
    <location>
        <begin position="89"/>
        <end position="112"/>
    </location>
</feature>
<proteinExistence type="predicted"/>
<feature type="transmembrane region" description="Helical" evidence="1">
    <location>
        <begin position="388"/>
        <end position="409"/>
    </location>
</feature>
<evidence type="ECO:0000313" key="3">
    <source>
        <dbReference type="Proteomes" id="UP000005332"/>
    </source>
</evidence>
<dbReference type="HOGENOM" id="CLU_655296_0_0_11"/>